<evidence type="ECO:0000313" key="2">
    <source>
        <dbReference type="EMBL" id="PZF74251.1"/>
    </source>
</evidence>
<protein>
    <submittedName>
        <fullName evidence="2">Uncharacterized protein</fullName>
    </submittedName>
</protein>
<keyword evidence="1" id="KW-0472">Membrane</keyword>
<dbReference type="AlphaFoldDB" id="A0A2W2AG19"/>
<comment type="caution">
    <text evidence="2">The sequence shown here is derived from an EMBL/GenBank/DDBJ whole genome shotgun (WGS) entry which is preliminary data.</text>
</comment>
<dbReference type="EMBL" id="QKTW01000006">
    <property type="protein sequence ID" value="PZF74251.1"/>
    <property type="molecule type" value="Genomic_DNA"/>
</dbReference>
<name>A0A2W2AG19_9BACT</name>
<feature type="transmembrane region" description="Helical" evidence="1">
    <location>
        <begin position="6"/>
        <end position="22"/>
    </location>
</feature>
<feature type="transmembrane region" description="Helical" evidence="1">
    <location>
        <begin position="74"/>
        <end position="91"/>
    </location>
</feature>
<keyword evidence="3" id="KW-1185">Reference proteome</keyword>
<proteinExistence type="predicted"/>
<dbReference type="Proteomes" id="UP000248745">
    <property type="component" value="Unassembled WGS sequence"/>
</dbReference>
<feature type="transmembrane region" description="Helical" evidence="1">
    <location>
        <begin position="34"/>
        <end position="54"/>
    </location>
</feature>
<keyword evidence="1" id="KW-0812">Transmembrane</keyword>
<keyword evidence="1" id="KW-1133">Transmembrane helix</keyword>
<gene>
    <name evidence="2" type="ORF">DN068_04350</name>
</gene>
<dbReference type="OrthoDB" id="674314at2"/>
<organism evidence="2 3">
    <name type="scientific">Taibaiella soli</name>
    <dbReference type="NCBI Taxonomy" id="1649169"/>
    <lineage>
        <taxon>Bacteria</taxon>
        <taxon>Pseudomonadati</taxon>
        <taxon>Bacteroidota</taxon>
        <taxon>Chitinophagia</taxon>
        <taxon>Chitinophagales</taxon>
        <taxon>Chitinophagaceae</taxon>
        <taxon>Taibaiella</taxon>
    </lineage>
</organism>
<reference evidence="2 3" key="1">
    <citation type="submission" date="2018-06" db="EMBL/GenBank/DDBJ databases">
        <title>Mucibacter soli gen. nov., sp. nov., a new member of the family Chitinophagaceae producing mucin.</title>
        <authorList>
            <person name="Kim M.-K."/>
            <person name="Park S."/>
            <person name="Kim T.-S."/>
            <person name="Joung Y."/>
            <person name="Han J.-H."/>
            <person name="Kim S.B."/>
        </authorList>
    </citation>
    <scope>NUCLEOTIDE SEQUENCE [LARGE SCALE GENOMIC DNA]</scope>
    <source>
        <strain evidence="2 3">R1-15</strain>
    </source>
</reference>
<accession>A0A2W2AG19</accession>
<evidence type="ECO:0000256" key="1">
    <source>
        <dbReference type="SAM" id="Phobius"/>
    </source>
</evidence>
<sequence>MFFLLSILALGLFIAHVILLFTSFPQKGFQRSRYFYSHLTLWLTGIIVFGLTTLYSGDGQSVLLDYFDTPVKKIMILVVTLILSITAHLIVKTLVLPKKKAVPAT</sequence>
<dbReference type="RefSeq" id="WP_110997667.1">
    <property type="nucleotide sequence ID" value="NZ_QKTW01000006.1"/>
</dbReference>
<evidence type="ECO:0000313" key="3">
    <source>
        <dbReference type="Proteomes" id="UP000248745"/>
    </source>
</evidence>